<dbReference type="EMBL" id="BARU01001516">
    <property type="protein sequence ID" value="GAH31262.1"/>
    <property type="molecule type" value="Genomic_DNA"/>
</dbReference>
<accession>X1EF60</accession>
<dbReference type="AlphaFoldDB" id="X1EF60"/>
<comment type="caution">
    <text evidence="1">The sequence shown here is derived from an EMBL/GenBank/DDBJ whole genome shotgun (WGS) entry which is preliminary data.</text>
</comment>
<organism evidence="1">
    <name type="scientific">marine sediment metagenome</name>
    <dbReference type="NCBI Taxonomy" id="412755"/>
    <lineage>
        <taxon>unclassified sequences</taxon>
        <taxon>metagenomes</taxon>
        <taxon>ecological metagenomes</taxon>
    </lineage>
</organism>
<sequence length="118" mass="12550">MPSEVIIATNAAVEVAAERENAVVLAKSLTIDNQDGITDRVITLQDVFAPSNYYGAPTPIPGQDIQRFRALVVAGDIITWGEEDLKGVKCLGAMKVGPTVIDGGVGDRCHVTVGYEHE</sequence>
<proteinExistence type="predicted"/>
<evidence type="ECO:0000313" key="1">
    <source>
        <dbReference type="EMBL" id="GAH31262.1"/>
    </source>
</evidence>
<name>X1EF60_9ZZZZ</name>
<reference evidence="1" key="1">
    <citation type="journal article" date="2014" name="Front. Microbiol.">
        <title>High frequency of phylogenetically diverse reductive dehalogenase-homologous genes in deep subseafloor sedimentary metagenomes.</title>
        <authorList>
            <person name="Kawai M."/>
            <person name="Futagami T."/>
            <person name="Toyoda A."/>
            <person name="Takaki Y."/>
            <person name="Nishi S."/>
            <person name="Hori S."/>
            <person name="Arai W."/>
            <person name="Tsubouchi T."/>
            <person name="Morono Y."/>
            <person name="Uchiyama I."/>
            <person name="Ito T."/>
            <person name="Fujiyama A."/>
            <person name="Inagaki F."/>
            <person name="Takami H."/>
        </authorList>
    </citation>
    <scope>NUCLEOTIDE SEQUENCE</scope>
    <source>
        <strain evidence="1">Expedition CK06-06</strain>
    </source>
</reference>
<protein>
    <submittedName>
        <fullName evidence="1">Uncharacterized protein</fullName>
    </submittedName>
</protein>
<gene>
    <name evidence="1" type="ORF">S03H2_03950</name>
</gene>